<comment type="caution">
    <text evidence="1">The sequence shown here is derived from an EMBL/GenBank/DDBJ whole genome shotgun (WGS) entry which is preliminary data.</text>
</comment>
<dbReference type="RefSeq" id="WP_113893819.1">
    <property type="nucleotide sequence ID" value="NZ_QNRK01000058.1"/>
</dbReference>
<organism evidence="1 2">
    <name type="scientific">Roseiarcus fermentans</name>
    <dbReference type="NCBI Taxonomy" id="1473586"/>
    <lineage>
        <taxon>Bacteria</taxon>
        <taxon>Pseudomonadati</taxon>
        <taxon>Pseudomonadota</taxon>
        <taxon>Alphaproteobacteria</taxon>
        <taxon>Hyphomicrobiales</taxon>
        <taxon>Roseiarcaceae</taxon>
        <taxon>Roseiarcus</taxon>
    </lineage>
</organism>
<sequence>MTDRKVLAPASPALRRDVSCPTFFRQAKRVNKHRVSQKTIERLIGEGLLGWGNASRTFVVLTERGRALNGD</sequence>
<protein>
    <submittedName>
        <fullName evidence="1">Uncharacterized protein</fullName>
    </submittedName>
</protein>
<accession>A0A366EFK9</accession>
<proteinExistence type="predicted"/>
<evidence type="ECO:0000313" key="2">
    <source>
        <dbReference type="Proteomes" id="UP000253529"/>
    </source>
</evidence>
<evidence type="ECO:0000313" key="1">
    <source>
        <dbReference type="EMBL" id="RBP01184.1"/>
    </source>
</evidence>
<dbReference type="EMBL" id="QNRK01000058">
    <property type="protein sequence ID" value="RBP01184.1"/>
    <property type="molecule type" value="Genomic_DNA"/>
</dbReference>
<gene>
    <name evidence="1" type="ORF">DFR50_15814</name>
</gene>
<keyword evidence="2" id="KW-1185">Reference proteome</keyword>
<reference evidence="1 2" key="1">
    <citation type="submission" date="2018-06" db="EMBL/GenBank/DDBJ databases">
        <title>Genomic Encyclopedia of Type Strains, Phase IV (KMG-IV): sequencing the most valuable type-strain genomes for metagenomic binning, comparative biology and taxonomic classification.</title>
        <authorList>
            <person name="Goeker M."/>
        </authorList>
    </citation>
    <scope>NUCLEOTIDE SEQUENCE [LARGE SCALE GENOMIC DNA]</scope>
    <source>
        <strain evidence="1 2">DSM 24875</strain>
    </source>
</reference>
<dbReference type="Proteomes" id="UP000253529">
    <property type="component" value="Unassembled WGS sequence"/>
</dbReference>
<dbReference type="AlphaFoldDB" id="A0A366EFK9"/>
<name>A0A366EFK9_9HYPH</name>